<dbReference type="Proteomes" id="UP000009234">
    <property type="component" value="Chromosome"/>
</dbReference>
<organism evidence="7 8">
    <name type="scientific">Desulforamulus ruminis (strain ATCC 23193 / DSM 2154 / NCIMB 8452 / DL)</name>
    <name type="common">Desulfotomaculum ruminis</name>
    <dbReference type="NCBI Taxonomy" id="696281"/>
    <lineage>
        <taxon>Bacteria</taxon>
        <taxon>Bacillati</taxon>
        <taxon>Bacillota</taxon>
        <taxon>Clostridia</taxon>
        <taxon>Eubacteriales</taxon>
        <taxon>Peptococcaceae</taxon>
        <taxon>Desulforamulus</taxon>
    </lineage>
</organism>
<keyword evidence="3 5" id="KW-0413">Isomerase</keyword>
<reference evidence="8" key="1">
    <citation type="submission" date="2011-05" db="EMBL/GenBank/DDBJ databases">
        <title>Complete sequence of Desulfotomaculum ruminis DSM 2154.</title>
        <authorList>
            <person name="Lucas S."/>
            <person name="Copeland A."/>
            <person name="Lapidus A."/>
            <person name="Cheng J.-F."/>
            <person name="Goodwin L."/>
            <person name="Pitluck S."/>
            <person name="Lu M."/>
            <person name="Detter J.C."/>
            <person name="Han C."/>
            <person name="Tapia R."/>
            <person name="Land M."/>
            <person name="Hauser L."/>
            <person name="Kyrpides N."/>
            <person name="Ivanova N."/>
            <person name="Mikhailova N."/>
            <person name="Pagani I."/>
            <person name="Stams A.J.M."/>
            <person name="Plugge C.M."/>
            <person name="Muyzer G."/>
            <person name="Kuever J."/>
            <person name="Parshina S.N."/>
            <person name="Ivanova A.E."/>
            <person name="Nazina T.N."/>
            <person name="Brambilla E."/>
            <person name="Spring S."/>
            <person name="Klenk H.-P."/>
            <person name="Woyke T."/>
        </authorList>
    </citation>
    <scope>NUCLEOTIDE SEQUENCE [LARGE SCALE GENOMIC DNA]</scope>
    <source>
        <strain evidence="8">ATCC 23193 / DSM 2154 / NCIB 8452 / DL</strain>
    </source>
</reference>
<evidence type="ECO:0000256" key="2">
    <source>
        <dbReference type="ARBA" id="ARBA00010876"/>
    </source>
</evidence>
<evidence type="ECO:0000313" key="7">
    <source>
        <dbReference type="EMBL" id="AEG58919.1"/>
    </source>
</evidence>
<proteinExistence type="inferred from homology"/>
<dbReference type="EMBL" id="CP002780">
    <property type="protein sequence ID" value="AEG58919.1"/>
    <property type="molecule type" value="Genomic_DNA"/>
</dbReference>
<dbReference type="AlphaFoldDB" id="F6DTA2"/>
<dbReference type="NCBIfam" id="TIGR00005">
    <property type="entry name" value="rluA_subfam"/>
    <property type="match status" value="1"/>
</dbReference>
<dbReference type="InterPro" id="IPR006225">
    <property type="entry name" value="PsdUridine_synth_RluC/D"/>
</dbReference>
<evidence type="ECO:0000256" key="5">
    <source>
        <dbReference type="RuleBase" id="RU362028"/>
    </source>
</evidence>
<protein>
    <recommendedName>
        <fullName evidence="5">Pseudouridine synthase</fullName>
        <ecNumber evidence="5">5.4.99.-</ecNumber>
    </recommendedName>
</protein>
<evidence type="ECO:0000256" key="1">
    <source>
        <dbReference type="ARBA" id="ARBA00000073"/>
    </source>
</evidence>
<dbReference type="eggNOG" id="COG0564">
    <property type="taxonomic scope" value="Bacteria"/>
</dbReference>
<comment type="catalytic activity">
    <reaction evidence="1 5">
        <text>a uridine in RNA = a pseudouridine in RNA</text>
        <dbReference type="Rhea" id="RHEA:48348"/>
        <dbReference type="Rhea" id="RHEA-COMP:12068"/>
        <dbReference type="Rhea" id="RHEA-COMP:12069"/>
        <dbReference type="ChEBI" id="CHEBI:65314"/>
        <dbReference type="ChEBI" id="CHEBI:65315"/>
    </reaction>
</comment>
<keyword evidence="8" id="KW-1185">Reference proteome</keyword>
<dbReference type="GO" id="GO:0003723">
    <property type="term" value="F:RNA binding"/>
    <property type="evidence" value="ECO:0007669"/>
    <property type="project" value="InterPro"/>
</dbReference>
<accession>F6DTA2</accession>
<dbReference type="EC" id="5.4.99.-" evidence="5"/>
<dbReference type="InterPro" id="IPR020103">
    <property type="entry name" value="PsdUridine_synth_cat_dom_sf"/>
</dbReference>
<dbReference type="GO" id="GO:0000455">
    <property type="term" value="P:enzyme-directed rRNA pseudouridine synthesis"/>
    <property type="evidence" value="ECO:0007669"/>
    <property type="project" value="TreeGrafter"/>
</dbReference>
<dbReference type="SUPFAM" id="SSF55120">
    <property type="entry name" value="Pseudouridine synthase"/>
    <property type="match status" value="1"/>
</dbReference>
<dbReference type="GO" id="GO:0009982">
    <property type="term" value="F:pseudouridine synthase activity"/>
    <property type="evidence" value="ECO:0007669"/>
    <property type="project" value="InterPro"/>
</dbReference>
<dbReference type="CDD" id="cd02869">
    <property type="entry name" value="PseudoU_synth_RluA_like"/>
    <property type="match status" value="1"/>
</dbReference>
<feature type="domain" description="Pseudouridine synthase RsuA/RluA-like" evidence="6">
    <location>
        <begin position="97"/>
        <end position="247"/>
    </location>
</feature>
<dbReference type="STRING" id="696281.Desru_0634"/>
<dbReference type="InterPro" id="IPR050188">
    <property type="entry name" value="RluA_PseudoU_synthase"/>
</dbReference>
<reference evidence="7 8" key="2">
    <citation type="journal article" date="2012" name="Stand. Genomic Sci.">
        <title>Complete genome sequence of the sulfate-reducing firmicute Desulfotomaculum ruminis type strain (DL(T)).</title>
        <authorList>
            <person name="Spring S."/>
            <person name="Visser M."/>
            <person name="Lu M."/>
            <person name="Copeland A."/>
            <person name="Lapidus A."/>
            <person name="Lucas S."/>
            <person name="Cheng J.F."/>
            <person name="Han C."/>
            <person name="Tapia R."/>
            <person name="Goodwin L.A."/>
            <person name="Pitluck S."/>
            <person name="Ivanova N."/>
            <person name="Land M."/>
            <person name="Hauser L."/>
            <person name="Larimer F."/>
            <person name="Rohde M."/>
            <person name="Goker M."/>
            <person name="Detter J.C."/>
            <person name="Kyrpides N.C."/>
            <person name="Woyke T."/>
            <person name="Schaap P.J."/>
            <person name="Plugge C.M."/>
            <person name="Muyzer G."/>
            <person name="Kuever J."/>
            <person name="Pereira I.A."/>
            <person name="Parshina S.N."/>
            <person name="Bernier-Latmani R."/>
            <person name="Stams A.J."/>
            <person name="Klenk H.P."/>
        </authorList>
    </citation>
    <scope>NUCLEOTIDE SEQUENCE [LARGE SCALE GENOMIC DNA]</scope>
    <source>
        <strain evidence="8">ATCC 23193 / DSM 2154 / NCIB 8452 / DL</strain>
    </source>
</reference>
<evidence type="ECO:0000256" key="3">
    <source>
        <dbReference type="ARBA" id="ARBA00023235"/>
    </source>
</evidence>
<sequence>MGGTELNFAHNQVVLKVEEIHHGKPIREFLKSMDISDRALKKLRNKGKILCNGYEATWRKAVATGDEVVLFYPAPPDNPYLKPEPLSLEILYEDQDMALVNKPPGLCVHPTLAHPSGTLANGLLYHWSQERQQASFHPVHRIDRNTSGLVLVAKNSFSAQKIFLQRQQKKLSRSYIALVHGSFRDLPSCVDLPMEKCEGKTTKRQISGEGQRAVTYIKVLEHFPTCTMIRLMPETGRTHQIRVHLAHLGHPLVGDQLYGGPMAQIKRHCLHADQISFLHPRTSQALSFQIPLPEDMVRVLDASL</sequence>
<dbReference type="PANTHER" id="PTHR21600:SF44">
    <property type="entry name" value="RIBOSOMAL LARGE SUBUNIT PSEUDOURIDINE SYNTHASE D"/>
    <property type="match status" value="1"/>
</dbReference>
<evidence type="ECO:0000259" key="6">
    <source>
        <dbReference type="Pfam" id="PF00849"/>
    </source>
</evidence>
<dbReference type="InterPro" id="IPR006145">
    <property type="entry name" value="PsdUridine_synth_RsuA/RluA"/>
</dbReference>
<dbReference type="Gene3D" id="3.30.2350.10">
    <property type="entry name" value="Pseudouridine synthase"/>
    <property type="match status" value="1"/>
</dbReference>
<evidence type="ECO:0000313" key="8">
    <source>
        <dbReference type="Proteomes" id="UP000009234"/>
    </source>
</evidence>
<dbReference type="InterPro" id="IPR006224">
    <property type="entry name" value="PsdUridine_synth_RluA-like_CS"/>
</dbReference>
<dbReference type="KEGG" id="dru:Desru_0634"/>
<name>F6DTA2_DESRL</name>
<feature type="active site" evidence="4">
    <location>
        <position position="143"/>
    </location>
</feature>
<dbReference type="Pfam" id="PF00849">
    <property type="entry name" value="PseudoU_synth_2"/>
    <property type="match status" value="1"/>
</dbReference>
<gene>
    <name evidence="7" type="ordered locus">Desru_0634</name>
</gene>
<dbReference type="PANTHER" id="PTHR21600">
    <property type="entry name" value="MITOCHONDRIAL RNA PSEUDOURIDINE SYNTHASE"/>
    <property type="match status" value="1"/>
</dbReference>
<comment type="similarity">
    <text evidence="2 5">Belongs to the pseudouridine synthase RluA family.</text>
</comment>
<dbReference type="PROSITE" id="PS01129">
    <property type="entry name" value="PSI_RLU"/>
    <property type="match status" value="1"/>
</dbReference>
<dbReference type="HOGENOM" id="CLU_016902_8_2_9"/>
<dbReference type="GO" id="GO:0140098">
    <property type="term" value="F:catalytic activity, acting on RNA"/>
    <property type="evidence" value="ECO:0007669"/>
    <property type="project" value="UniProtKB-ARBA"/>
</dbReference>
<comment type="function">
    <text evidence="5">Responsible for synthesis of pseudouridine from uracil.</text>
</comment>
<evidence type="ECO:0000256" key="4">
    <source>
        <dbReference type="PIRSR" id="PIRSR606225-1"/>
    </source>
</evidence>